<dbReference type="EMBL" id="DS499599">
    <property type="protein sequence ID" value="EDP49207.1"/>
    <property type="molecule type" value="Genomic_DNA"/>
</dbReference>
<reference evidence="1 2" key="1">
    <citation type="journal article" date="2008" name="PLoS Genet.">
        <title>Genomic islands in the pathogenic filamentous fungus Aspergillus fumigatus.</title>
        <authorList>
            <person name="Fedorova N.D."/>
            <person name="Khaldi N."/>
            <person name="Joardar V.S."/>
            <person name="Maiti R."/>
            <person name="Amedeo P."/>
            <person name="Anderson M.J."/>
            <person name="Crabtree J."/>
            <person name="Silva J.C."/>
            <person name="Badger J.H."/>
            <person name="Albarraq A."/>
            <person name="Angiuoli S."/>
            <person name="Bussey H."/>
            <person name="Bowyer P."/>
            <person name="Cotty P.J."/>
            <person name="Dyer P.S."/>
            <person name="Egan A."/>
            <person name="Galens K."/>
            <person name="Fraser-Liggett C.M."/>
            <person name="Haas B.J."/>
            <person name="Inman J.M."/>
            <person name="Kent R."/>
            <person name="Lemieux S."/>
            <person name="Malavazi I."/>
            <person name="Orvis J."/>
            <person name="Roemer T."/>
            <person name="Ronning C.M."/>
            <person name="Sundaram J.P."/>
            <person name="Sutton G."/>
            <person name="Turner G."/>
            <person name="Venter J.C."/>
            <person name="White O.R."/>
            <person name="Whitty B.R."/>
            <person name="Youngman P."/>
            <person name="Wolfe K.H."/>
            <person name="Goldman G.H."/>
            <person name="Wortman J.R."/>
            <person name="Jiang B."/>
            <person name="Denning D.W."/>
            <person name="Nierman W.C."/>
        </authorList>
    </citation>
    <scope>NUCLEOTIDE SEQUENCE [LARGE SCALE GENOMIC DNA]</scope>
    <source>
        <strain evidence="2">CBS 144.89 / FGSC A1163 / CEA10</strain>
    </source>
</reference>
<dbReference type="VEuPathDB" id="FungiDB:AFUB_072330"/>
<accession>B0Y726</accession>
<proteinExistence type="predicted"/>
<organism evidence="1 2">
    <name type="scientific">Aspergillus fumigatus (strain CBS 144.89 / FGSC A1163 / CEA10)</name>
    <name type="common">Neosartorya fumigata</name>
    <dbReference type="NCBI Taxonomy" id="451804"/>
    <lineage>
        <taxon>Eukaryota</taxon>
        <taxon>Fungi</taxon>
        <taxon>Dikarya</taxon>
        <taxon>Ascomycota</taxon>
        <taxon>Pezizomycotina</taxon>
        <taxon>Eurotiomycetes</taxon>
        <taxon>Eurotiomycetidae</taxon>
        <taxon>Eurotiales</taxon>
        <taxon>Aspergillaceae</taxon>
        <taxon>Aspergillus</taxon>
        <taxon>Aspergillus subgen. Fumigati</taxon>
    </lineage>
</organism>
<protein>
    <submittedName>
        <fullName evidence="1">Uncharacterized protein</fullName>
    </submittedName>
</protein>
<dbReference type="HOGENOM" id="CLU_1554898_0_0_1"/>
<evidence type="ECO:0000313" key="2">
    <source>
        <dbReference type="Proteomes" id="UP000001699"/>
    </source>
</evidence>
<gene>
    <name evidence="1" type="ORF">AFUB_072330</name>
</gene>
<sequence length="172" mass="18503">MLLSQSFHRLRTRSSCIHVPCNHRHHTDPHKYIPHTLAPDSVPKSIVMCCPAPVSRAGLGTGLVAVSANTATKRVAKPAVALVEGRLDDIDTLRVLLADPDRIGIKMPQGGRTCCGLSVDHESCLSTGCIDANMTKVQRLTPDRGIASRLGDITQKVIDEGVKEAQLPSGWV</sequence>
<evidence type="ECO:0000313" key="1">
    <source>
        <dbReference type="EMBL" id="EDP49207.1"/>
    </source>
</evidence>
<dbReference type="AlphaFoldDB" id="B0Y726"/>
<keyword evidence="2" id="KW-1185">Reference proteome</keyword>
<name>B0Y726_ASPFC</name>
<dbReference type="Proteomes" id="UP000001699">
    <property type="component" value="Unassembled WGS sequence"/>
</dbReference>